<keyword evidence="1" id="KW-0472">Membrane</keyword>
<dbReference type="GO" id="GO:0016491">
    <property type="term" value="F:oxidoreductase activity"/>
    <property type="evidence" value="ECO:0007669"/>
    <property type="project" value="UniProtKB-KW"/>
</dbReference>
<name>A0ABW2TE98_9ACTN</name>
<organism evidence="3 4">
    <name type="scientific">Streptosporangium amethystogenes subsp. fukuiense</name>
    <dbReference type="NCBI Taxonomy" id="698418"/>
    <lineage>
        <taxon>Bacteria</taxon>
        <taxon>Bacillati</taxon>
        <taxon>Actinomycetota</taxon>
        <taxon>Actinomycetes</taxon>
        <taxon>Streptosporangiales</taxon>
        <taxon>Streptosporangiaceae</taxon>
        <taxon>Streptosporangium</taxon>
    </lineage>
</organism>
<keyword evidence="1" id="KW-0812">Transmembrane</keyword>
<keyword evidence="1" id="KW-1133">Transmembrane helix</keyword>
<proteinExistence type="predicted"/>
<comment type="caution">
    <text evidence="3">The sequence shown here is derived from an EMBL/GenBank/DDBJ whole genome shotgun (WGS) entry which is preliminary data.</text>
</comment>
<keyword evidence="3" id="KW-0560">Oxidoreductase</keyword>
<dbReference type="InterPro" id="IPR005804">
    <property type="entry name" value="FA_desaturase_dom"/>
</dbReference>
<evidence type="ECO:0000256" key="1">
    <source>
        <dbReference type="SAM" id="Phobius"/>
    </source>
</evidence>
<feature type="domain" description="Fatty acid desaturase" evidence="2">
    <location>
        <begin position="83"/>
        <end position="319"/>
    </location>
</feature>
<dbReference type="EC" id="1.14.19.-" evidence="3"/>
<protein>
    <submittedName>
        <fullName evidence="3">Fatty acid desaturase</fullName>
        <ecNumber evidence="3">1.14.19.-</ecNumber>
    </submittedName>
</protein>
<dbReference type="Pfam" id="PF00487">
    <property type="entry name" value="FA_desaturase"/>
    <property type="match status" value="1"/>
</dbReference>
<accession>A0ABW2TE98</accession>
<evidence type="ECO:0000313" key="4">
    <source>
        <dbReference type="Proteomes" id="UP001596514"/>
    </source>
</evidence>
<reference evidence="4" key="1">
    <citation type="journal article" date="2019" name="Int. J. Syst. Evol. Microbiol.">
        <title>The Global Catalogue of Microorganisms (GCM) 10K type strain sequencing project: providing services to taxonomists for standard genome sequencing and annotation.</title>
        <authorList>
            <consortium name="The Broad Institute Genomics Platform"/>
            <consortium name="The Broad Institute Genome Sequencing Center for Infectious Disease"/>
            <person name="Wu L."/>
            <person name="Ma J."/>
        </authorList>
    </citation>
    <scope>NUCLEOTIDE SEQUENCE [LARGE SCALE GENOMIC DNA]</scope>
    <source>
        <strain evidence="4">JCM 10083</strain>
    </source>
</reference>
<evidence type="ECO:0000259" key="2">
    <source>
        <dbReference type="Pfam" id="PF00487"/>
    </source>
</evidence>
<dbReference type="EMBL" id="JBHTEE010000001">
    <property type="protein sequence ID" value="MFC7606674.1"/>
    <property type="molecule type" value="Genomic_DNA"/>
</dbReference>
<evidence type="ECO:0000313" key="3">
    <source>
        <dbReference type="EMBL" id="MFC7606674.1"/>
    </source>
</evidence>
<feature type="transmembrane region" description="Helical" evidence="1">
    <location>
        <begin position="207"/>
        <end position="234"/>
    </location>
</feature>
<gene>
    <name evidence="3" type="ORF">ACFQVD_41920</name>
</gene>
<dbReference type="Proteomes" id="UP001596514">
    <property type="component" value="Unassembled WGS sequence"/>
</dbReference>
<keyword evidence="4" id="KW-1185">Reference proteome</keyword>
<feature type="transmembrane region" description="Helical" evidence="1">
    <location>
        <begin position="71"/>
        <end position="93"/>
    </location>
</feature>
<sequence>MANGLVLVLIGLLVRQIDHWWFSPYRRLPGSSKDRPACNDIASIKRLQRARANDYTPICVVVGHWLEIAGLWMIGGAVDNLAVWVLIGLLVSIEFRCLQEVSHYAVHRSLCRTRRVGDMLANMGFQFPLALRDLTQRRVVHVRRHHPNAIIPGVDPNLEDLANAGLSMGCTRGGFLLGVLFPMTPRGVYRTGRDVWHALTSSRQKRWVLLSTAITMVGAYLLGGPLGLAFGFLIPRFLVYPELSWISLLVEHRWFDRPPDRGNRVTVEAARCQRLYYGRPVLEALAGQTLLPYGDLRHFAHSAYPMIRWNYLRAVERAIGQPQRLVPAIFFGPHSSLAYVYRSTVLGEAHDESRAQPHPL</sequence>
<dbReference type="RefSeq" id="WP_343974388.1">
    <property type="nucleotide sequence ID" value="NZ_BAAAGK010000120.1"/>
</dbReference>